<feature type="compositionally biased region" description="Polar residues" evidence="1">
    <location>
        <begin position="374"/>
        <end position="383"/>
    </location>
</feature>
<feature type="compositionally biased region" description="Basic and acidic residues" evidence="1">
    <location>
        <begin position="957"/>
        <end position="967"/>
    </location>
</feature>
<feature type="region of interest" description="Disordered" evidence="1">
    <location>
        <begin position="222"/>
        <end position="257"/>
    </location>
</feature>
<feature type="compositionally biased region" description="Basic residues" evidence="1">
    <location>
        <begin position="717"/>
        <end position="728"/>
    </location>
</feature>
<dbReference type="EMBL" id="BLZA01000010">
    <property type="protein sequence ID" value="GHJ85130.1"/>
    <property type="molecule type" value="Genomic_DNA"/>
</dbReference>
<organism evidence="2 3">
    <name type="scientific">Naganishia liquefaciens</name>
    <dbReference type="NCBI Taxonomy" id="104408"/>
    <lineage>
        <taxon>Eukaryota</taxon>
        <taxon>Fungi</taxon>
        <taxon>Dikarya</taxon>
        <taxon>Basidiomycota</taxon>
        <taxon>Agaricomycotina</taxon>
        <taxon>Tremellomycetes</taxon>
        <taxon>Filobasidiales</taxon>
        <taxon>Filobasidiaceae</taxon>
        <taxon>Naganishia</taxon>
    </lineage>
</organism>
<dbReference type="AlphaFoldDB" id="A0A8H3TQ42"/>
<sequence length="976" mass="103118">MPQRTDPRNTSAGGFMEQYHQQLQLAQSYYKQNPQILAPPSYTAAARRQATTRPAPQSSYGPSDRPSFASSKSSTSHISDSNRSIPGAISLPDSGYYHPVHPRESPQTTRREQFPTVISTSHPAVQGPPQAPSSTLDARSSLSSDSATHLGVPLPQQQRSRPQTIISSDTALDRVVGDRVKTPQTFSTGSNIDSSRTSATLSKSSVIQTAPAITPVSSESRISSSSSFIPTSAPEPTIKTTSKPAVPQTNASVGEKDGKMAMTTMDDIVADSEGEEDVQDIARETIDESLHVTRPNFLGADVVGLEAGLVTPETTSAATPTIAAQTLATKSTSSAQGSSAAGPSSDKASTSAALAPPVSTRPKPKRRVRPAEELSSSMVNGNNARHDPTTLGSTDPPRPLDEGAGPLPALEQPRAQDTAADGRSKKSPPKTYSSKDKDQASSAKIAVDPVSASTIDCRDNEATRKTGVSKRKSVVDSDSELSEYDGGRSTGKVQKGKKSALRKPTAEPKDVEVDPSESAALGSKRAGKKRAIISSDDETEGEQLQTPDNKRRKASKAQQKSQRASSSGKAVDAPRDSSVDPLDMDAGPSEKGGRLELSVELSPSNSTRDFPLSAATKGGILKASATDAKSPNKVHFEDAPEAEDVNSSVAVAKKSKAKSKSIRDEEYDEMMPLDMPVADDDDEDDFVPTGGKKAKAKAKTAKAKRAAAAAAKDKAGKGKKPTQAKCKKGQATEAESVTADVLVEAPDQPVNLDDAANATVETEDLAETAQSAEQSNPPASKSTVKKIKVVSKKAHKSAAEVIEEHEPARQEPIAEAVDYAPAKASERTEDGGAEDGKGGVEAKQDPEAGVARAAEPASKVLQPVASSAVNSPAGVKFEPSFVVDKHGNVKEFRTCRTDLPQVVQTTGGVKRMGFSRRSVIPSLHKSIKAPAKRLPPPPKKPSRKKEDSDDDSDEFDENGKKKIRPGDPEWYMMDVD</sequence>
<protein>
    <submittedName>
        <fullName evidence="2">Uncharacterized protein</fullName>
    </submittedName>
</protein>
<feature type="compositionally biased region" description="Acidic residues" evidence="1">
    <location>
        <begin position="665"/>
        <end position="686"/>
    </location>
</feature>
<feature type="compositionally biased region" description="Low complexity" evidence="1">
    <location>
        <begin position="556"/>
        <end position="567"/>
    </location>
</feature>
<feature type="compositionally biased region" description="Basic and acidic residues" evidence="1">
    <location>
        <begin position="101"/>
        <end position="113"/>
    </location>
</feature>
<feature type="region of interest" description="Disordered" evidence="1">
    <location>
        <begin position="908"/>
        <end position="976"/>
    </location>
</feature>
<gene>
    <name evidence="2" type="ORF">NliqN6_1532</name>
</gene>
<feature type="compositionally biased region" description="Basic and acidic residues" evidence="1">
    <location>
        <begin position="824"/>
        <end position="846"/>
    </location>
</feature>
<evidence type="ECO:0000313" key="2">
    <source>
        <dbReference type="EMBL" id="GHJ85130.1"/>
    </source>
</evidence>
<feature type="region of interest" description="Disordered" evidence="1">
    <location>
        <begin position="329"/>
        <end position="856"/>
    </location>
</feature>
<feature type="compositionally biased region" description="Basic residues" evidence="1">
    <location>
        <begin position="692"/>
        <end position="705"/>
    </location>
</feature>
<feature type="compositionally biased region" description="Low complexity" evidence="1">
    <location>
        <begin position="67"/>
        <end position="81"/>
    </location>
</feature>
<evidence type="ECO:0000313" key="3">
    <source>
        <dbReference type="Proteomes" id="UP000620104"/>
    </source>
</evidence>
<reference evidence="2" key="1">
    <citation type="submission" date="2020-07" db="EMBL/GenBank/DDBJ databases">
        <title>Draft Genome Sequence of a Deep-Sea Yeast, Naganishia (Cryptococcus) liquefaciens strain N6.</title>
        <authorList>
            <person name="Han Y.W."/>
            <person name="Kajitani R."/>
            <person name="Morimoto H."/>
            <person name="Parhat M."/>
            <person name="Tsubouchi H."/>
            <person name="Bakenova O."/>
            <person name="Ogata M."/>
            <person name="Argunhan B."/>
            <person name="Aoki R."/>
            <person name="Kajiwara S."/>
            <person name="Itoh T."/>
            <person name="Iwasaki H."/>
        </authorList>
    </citation>
    <scope>NUCLEOTIDE SEQUENCE</scope>
    <source>
        <strain evidence="2">N6</strain>
    </source>
</reference>
<comment type="caution">
    <text evidence="2">The sequence shown here is derived from an EMBL/GenBank/DDBJ whole genome shotgun (WGS) entry which is preliminary data.</text>
</comment>
<feature type="compositionally biased region" description="Low complexity" evidence="1">
    <location>
        <begin position="133"/>
        <end position="148"/>
    </location>
</feature>
<name>A0A8H3TQ42_9TREE</name>
<dbReference type="OrthoDB" id="2594481at2759"/>
<feature type="compositionally biased region" description="Low complexity" evidence="1">
    <location>
        <begin position="329"/>
        <end position="345"/>
    </location>
</feature>
<feature type="compositionally biased region" description="Basic residues" evidence="1">
    <location>
        <begin position="783"/>
        <end position="796"/>
    </location>
</feature>
<feature type="compositionally biased region" description="Polar residues" evidence="1">
    <location>
        <begin position="768"/>
        <end position="778"/>
    </location>
</feature>
<evidence type="ECO:0000256" key="1">
    <source>
        <dbReference type="SAM" id="MobiDB-lite"/>
    </source>
</evidence>
<proteinExistence type="predicted"/>
<accession>A0A8H3TQ42</accession>
<feature type="compositionally biased region" description="Low complexity" evidence="1">
    <location>
        <begin position="43"/>
        <end position="57"/>
    </location>
</feature>
<feature type="compositionally biased region" description="Polar residues" evidence="1">
    <location>
        <begin position="238"/>
        <end position="252"/>
    </location>
</feature>
<keyword evidence="3" id="KW-1185">Reference proteome</keyword>
<dbReference type="Proteomes" id="UP000620104">
    <property type="component" value="Unassembled WGS sequence"/>
</dbReference>
<feature type="compositionally biased region" description="Polar residues" evidence="1">
    <location>
        <begin position="155"/>
        <end position="170"/>
    </location>
</feature>
<feature type="region of interest" description="Disordered" evidence="1">
    <location>
        <begin position="40"/>
        <end position="172"/>
    </location>
</feature>